<keyword evidence="3" id="KW-0547">Nucleotide-binding</keyword>
<evidence type="ECO:0000259" key="9">
    <source>
        <dbReference type="PROSITE" id="PS50893"/>
    </source>
</evidence>
<dbReference type="PANTHER" id="PTHR24221:SF503">
    <property type="entry name" value="MITOCHONDRIAL POTASSIUM CHANNEL ATP-BINDING SUBUNIT"/>
    <property type="match status" value="1"/>
</dbReference>
<dbReference type="SMART" id="SM00382">
    <property type="entry name" value="AAA"/>
    <property type="match status" value="1"/>
</dbReference>
<feature type="domain" description="ABC transporter" evidence="9">
    <location>
        <begin position="625"/>
        <end position="840"/>
    </location>
</feature>
<sequence>MALPSPDQVRRSQTQRPSKVSLIHADLTFSQLWTAIEAIHYGFPALVSSYFLVSLSITVCTLQTRRLRVQDQFVRRDVMLGLLFAITLTYLLEALVVILRVFLTGLYPPQDLVIYLLASTIAFGIQCLALTDSKFPVWYPYYGTWLIGIVVELFLLIFPNVINPPTKPFEYAFFSVQVLRSLGFITLPSLYFGLRNDSKVYEDSDVERQSLLKKNSGKKSTSQASTLNGKNYGTNADTSQDSNNTDTSSDTEEDAWYARQRKAQAKIDKRLERDGNWFTYAKGFMVFFPYVWPYHNRVLQIRAVLVGLCLLATNALNVLVPNQVGIMIDSLTNFHSGDPSSKIWLPIAVYTVLRFVSGSAGIGWLKNWLWIPLEQYSYDALSTASHAHLMSLSSDFHDTKSSSDLSQAIHGGRSVTELLNIVCFQIIPMFIDLAVAFGYLWTHYGAYMGLMIVSTVVSYLYVTTKLYAGKTKLRREYIIKLRREYTTGQQSLDGWNTASLFNMIPHERSKYSAVVKDHMKSRVNYQMSYEAINAVQSLILSLGLLGALWLGIYQVAYQGQSIGKFTTLLVYWGSLQSPLIFFSTMYKQISNSLMDAERLLELFQTKATIVDAPDAKPLKLGKGVVKFDNVSFTYDERKPTLTDVSFEVPSGKTIALVGETGGGKSTILKLIDRFYEVTSGSISIDDQDIRHVTLDSLREKIGVVPQEPMLFNDSIMNNIRYARLSASDKEVHEACRAAAIHDKIESFPDGYNSQVGDRGVKLSGGEKQRVAIARAILKNPEIILLDEATSAVDTETEHHRLSTIMKADHIVVVMNGKIVEQGSHDDLIHRNGKYQDLWSKQIFVKPTNSRSRSRSPQKRDTSIINDLTPAKQRIELAKAFKTMRHEEPKKEEVKDVKDTKELKEVKASEDERKPEGEKKADGGHKREGSKLKPDAPEFIPSQPTPRSQLQPTAPVSKAEAKEAAKAQKKLEKEEKKIASLTKKAGKRAAKSTERLGGDGNASTGDDHQSAELSNDGVEGEISGFNNPKPKRTRFSNRRQQTKSEPATRMTDSLDGQQDSDLTAVSSGEGHPLLQNAATQRRRVSAPSDPPAQQESRSTRHRRNRHWRLKNRAAEIAGSGSAPASGSTFTSSGTSTDDIAGPPPPLPSPAAGISQKGSAPKSKVTFATPPLGHLSVNTDS</sequence>
<feature type="compositionally biased region" description="Basic and acidic residues" evidence="7">
    <location>
        <begin position="882"/>
        <end position="935"/>
    </location>
</feature>
<dbReference type="Pfam" id="PF00005">
    <property type="entry name" value="ABC_tran"/>
    <property type="match status" value="1"/>
</dbReference>
<comment type="subcellular location">
    <subcellularLocation>
        <location evidence="1">Membrane</location>
        <topology evidence="1">Multi-pass membrane protein</topology>
    </subcellularLocation>
</comment>
<proteinExistence type="predicted"/>
<dbReference type="CDD" id="cd18583">
    <property type="entry name" value="ABC_6TM_HMT1"/>
    <property type="match status" value="1"/>
</dbReference>
<dbReference type="SUPFAM" id="SSF52540">
    <property type="entry name" value="P-loop containing nucleoside triphosphate hydrolases"/>
    <property type="match status" value="1"/>
</dbReference>
<dbReference type="InterPro" id="IPR011527">
    <property type="entry name" value="ABC1_TM_dom"/>
</dbReference>
<dbReference type="InterPro" id="IPR039421">
    <property type="entry name" value="Type_1_exporter"/>
</dbReference>
<keyword evidence="6 8" id="KW-0472">Membrane</keyword>
<feature type="compositionally biased region" description="Low complexity" evidence="7">
    <location>
        <begin position="1116"/>
        <end position="1139"/>
    </location>
</feature>
<dbReference type="PROSITE" id="PS00211">
    <property type="entry name" value="ABC_TRANSPORTER_1"/>
    <property type="match status" value="1"/>
</dbReference>
<feature type="compositionally biased region" description="Polar residues" evidence="7">
    <location>
        <begin position="1049"/>
        <end position="1065"/>
    </location>
</feature>
<evidence type="ECO:0000256" key="8">
    <source>
        <dbReference type="SAM" id="Phobius"/>
    </source>
</evidence>
<evidence type="ECO:0000256" key="4">
    <source>
        <dbReference type="ARBA" id="ARBA00022840"/>
    </source>
</evidence>
<keyword evidence="12" id="KW-1185">Reference proteome</keyword>
<gene>
    <name evidence="11" type="ORF">VTL71DRAFT_1269</name>
</gene>
<dbReference type="Gene3D" id="1.20.1560.10">
    <property type="entry name" value="ABC transporter type 1, transmembrane domain"/>
    <property type="match status" value="1"/>
</dbReference>
<dbReference type="Pfam" id="PF00664">
    <property type="entry name" value="ABC_membrane"/>
    <property type="match status" value="1"/>
</dbReference>
<dbReference type="InterPro" id="IPR003593">
    <property type="entry name" value="AAA+_ATPase"/>
</dbReference>
<feature type="transmembrane region" description="Helical" evidence="8">
    <location>
        <begin position="531"/>
        <end position="556"/>
    </location>
</feature>
<accession>A0ABR4CA90</accession>
<evidence type="ECO:0000256" key="1">
    <source>
        <dbReference type="ARBA" id="ARBA00004141"/>
    </source>
</evidence>
<protein>
    <submittedName>
        <fullName evidence="11">Uncharacterized protein</fullName>
    </submittedName>
</protein>
<dbReference type="PROSITE" id="PS50929">
    <property type="entry name" value="ABC_TM1F"/>
    <property type="match status" value="1"/>
</dbReference>
<dbReference type="InterPro" id="IPR003439">
    <property type="entry name" value="ABC_transporter-like_ATP-bd"/>
</dbReference>
<evidence type="ECO:0000256" key="2">
    <source>
        <dbReference type="ARBA" id="ARBA00022692"/>
    </source>
</evidence>
<evidence type="ECO:0000313" key="11">
    <source>
        <dbReference type="EMBL" id="KAL2066845.1"/>
    </source>
</evidence>
<dbReference type="InterPro" id="IPR027417">
    <property type="entry name" value="P-loop_NTPase"/>
</dbReference>
<dbReference type="PROSITE" id="PS50893">
    <property type="entry name" value="ABC_TRANSPORTER_2"/>
    <property type="match status" value="1"/>
</dbReference>
<feature type="domain" description="ABC transmembrane type-1" evidence="10">
    <location>
        <begin position="304"/>
        <end position="591"/>
    </location>
</feature>
<feature type="transmembrane region" description="Helical" evidence="8">
    <location>
        <begin position="171"/>
        <end position="194"/>
    </location>
</feature>
<feature type="compositionally biased region" description="Polar residues" evidence="7">
    <location>
        <begin position="218"/>
        <end position="233"/>
    </location>
</feature>
<name>A0ABR4CA90_9HELO</name>
<dbReference type="InterPro" id="IPR036640">
    <property type="entry name" value="ABC1_TM_sf"/>
</dbReference>
<evidence type="ECO:0000313" key="12">
    <source>
        <dbReference type="Proteomes" id="UP001595075"/>
    </source>
</evidence>
<feature type="compositionally biased region" description="Polar residues" evidence="7">
    <location>
        <begin position="944"/>
        <end position="953"/>
    </location>
</feature>
<dbReference type="SUPFAM" id="SSF90123">
    <property type="entry name" value="ABC transporter transmembrane region"/>
    <property type="match status" value="1"/>
</dbReference>
<evidence type="ECO:0000256" key="6">
    <source>
        <dbReference type="ARBA" id="ARBA00023136"/>
    </source>
</evidence>
<feature type="compositionally biased region" description="Basic residues" evidence="7">
    <location>
        <begin position="1028"/>
        <end position="1040"/>
    </location>
</feature>
<feature type="transmembrane region" description="Helical" evidence="8">
    <location>
        <begin position="138"/>
        <end position="159"/>
    </location>
</feature>
<feature type="region of interest" description="Disordered" evidence="7">
    <location>
        <begin position="845"/>
        <end position="869"/>
    </location>
</feature>
<feature type="compositionally biased region" description="Low complexity" evidence="7">
    <location>
        <begin position="234"/>
        <end position="248"/>
    </location>
</feature>
<comment type="caution">
    <text evidence="11">The sequence shown here is derived from an EMBL/GenBank/DDBJ whole genome shotgun (WGS) entry which is preliminary data.</text>
</comment>
<feature type="transmembrane region" description="Helical" evidence="8">
    <location>
        <begin position="82"/>
        <end position="106"/>
    </location>
</feature>
<feature type="region of interest" description="Disordered" evidence="7">
    <location>
        <begin position="882"/>
        <end position="1179"/>
    </location>
</feature>
<reference evidence="11 12" key="1">
    <citation type="journal article" date="2024" name="Commun. Biol.">
        <title>Comparative genomic analysis of thermophilic fungi reveals convergent evolutionary adaptations and gene losses.</title>
        <authorList>
            <person name="Steindorff A.S."/>
            <person name="Aguilar-Pontes M.V."/>
            <person name="Robinson A.J."/>
            <person name="Andreopoulos B."/>
            <person name="LaButti K."/>
            <person name="Kuo A."/>
            <person name="Mondo S."/>
            <person name="Riley R."/>
            <person name="Otillar R."/>
            <person name="Haridas S."/>
            <person name="Lipzen A."/>
            <person name="Grimwood J."/>
            <person name="Schmutz J."/>
            <person name="Clum A."/>
            <person name="Reid I.D."/>
            <person name="Moisan M.C."/>
            <person name="Butler G."/>
            <person name="Nguyen T.T.M."/>
            <person name="Dewar K."/>
            <person name="Conant G."/>
            <person name="Drula E."/>
            <person name="Henrissat B."/>
            <person name="Hansel C."/>
            <person name="Singer S."/>
            <person name="Hutchinson M.I."/>
            <person name="de Vries R.P."/>
            <person name="Natvig D.O."/>
            <person name="Powell A.J."/>
            <person name="Tsang A."/>
            <person name="Grigoriev I.V."/>
        </authorList>
    </citation>
    <scope>NUCLEOTIDE SEQUENCE [LARGE SCALE GENOMIC DNA]</scope>
    <source>
        <strain evidence="11 12">CBS 494.80</strain>
    </source>
</reference>
<feature type="transmembrane region" description="Helical" evidence="8">
    <location>
        <begin position="112"/>
        <end position="131"/>
    </location>
</feature>
<feature type="region of interest" description="Disordered" evidence="7">
    <location>
        <begin position="212"/>
        <end position="254"/>
    </location>
</feature>
<feature type="compositionally biased region" description="Basic residues" evidence="7">
    <location>
        <begin position="1098"/>
        <end position="1110"/>
    </location>
</feature>
<keyword evidence="4" id="KW-0067">ATP-binding</keyword>
<keyword evidence="5 8" id="KW-1133">Transmembrane helix</keyword>
<evidence type="ECO:0000256" key="5">
    <source>
        <dbReference type="ARBA" id="ARBA00022989"/>
    </source>
</evidence>
<evidence type="ECO:0000256" key="3">
    <source>
        <dbReference type="ARBA" id="ARBA00022741"/>
    </source>
</evidence>
<dbReference type="PANTHER" id="PTHR24221">
    <property type="entry name" value="ATP-BINDING CASSETTE SUB-FAMILY B"/>
    <property type="match status" value="1"/>
</dbReference>
<organism evidence="11 12">
    <name type="scientific">Oculimacula yallundae</name>
    <dbReference type="NCBI Taxonomy" id="86028"/>
    <lineage>
        <taxon>Eukaryota</taxon>
        <taxon>Fungi</taxon>
        <taxon>Dikarya</taxon>
        <taxon>Ascomycota</taxon>
        <taxon>Pezizomycotina</taxon>
        <taxon>Leotiomycetes</taxon>
        <taxon>Helotiales</taxon>
        <taxon>Ploettnerulaceae</taxon>
        <taxon>Oculimacula</taxon>
    </lineage>
</organism>
<evidence type="ECO:0000256" key="7">
    <source>
        <dbReference type="SAM" id="MobiDB-lite"/>
    </source>
</evidence>
<dbReference type="EMBL" id="JAZHXI010000010">
    <property type="protein sequence ID" value="KAL2066845.1"/>
    <property type="molecule type" value="Genomic_DNA"/>
</dbReference>
<feature type="transmembrane region" description="Helical" evidence="8">
    <location>
        <begin position="301"/>
        <end position="320"/>
    </location>
</feature>
<keyword evidence="2 8" id="KW-0812">Transmembrane</keyword>
<dbReference type="Gene3D" id="3.40.50.300">
    <property type="entry name" value="P-loop containing nucleotide triphosphate hydrolases"/>
    <property type="match status" value="1"/>
</dbReference>
<feature type="transmembrane region" description="Helical" evidence="8">
    <location>
        <begin position="447"/>
        <end position="468"/>
    </location>
</feature>
<feature type="transmembrane region" description="Helical" evidence="8">
    <location>
        <begin position="38"/>
        <end position="62"/>
    </location>
</feature>
<evidence type="ECO:0000259" key="10">
    <source>
        <dbReference type="PROSITE" id="PS50929"/>
    </source>
</evidence>
<dbReference type="Proteomes" id="UP001595075">
    <property type="component" value="Unassembled WGS sequence"/>
</dbReference>
<feature type="transmembrane region" description="Helical" evidence="8">
    <location>
        <begin position="418"/>
        <end position="441"/>
    </location>
</feature>
<dbReference type="InterPro" id="IPR017871">
    <property type="entry name" value="ABC_transporter-like_CS"/>
</dbReference>
<feature type="compositionally biased region" description="Basic and acidic residues" evidence="7">
    <location>
        <begin position="958"/>
        <end position="977"/>
    </location>
</feature>